<comment type="similarity">
    <text evidence="7">Belongs to the binding-protein-dependent transport system permease family.</text>
</comment>
<feature type="transmembrane region" description="Helical" evidence="7">
    <location>
        <begin position="117"/>
        <end position="145"/>
    </location>
</feature>
<name>A0ABT9WP54_9BACI</name>
<keyword evidence="2 7" id="KW-0813">Transport</keyword>
<reference evidence="9 10" key="1">
    <citation type="submission" date="2023-07" db="EMBL/GenBank/DDBJ databases">
        <title>Genomic Encyclopedia of Type Strains, Phase IV (KMG-IV): sequencing the most valuable type-strain genomes for metagenomic binning, comparative biology and taxonomic classification.</title>
        <authorList>
            <person name="Goeker M."/>
        </authorList>
    </citation>
    <scope>NUCLEOTIDE SEQUENCE [LARGE SCALE GENOMIC DNA]</scope>
    <source>
        <strain evidence="9 10">DSM 23837</strain>
    </source>
</reference>
<feature type="transmembrane region" description="Helical" evidence="7">
    <location>
        <begin position="225"/>
        <end position="247"/>
    </location>
</feature>
<evidence type="ECO:0000259" key="8">
    <source>
        <dbReference type="PROSITE" id="PS50928"/>
    </source>
</evidence>
<dbReference type="Pfam" id="PF00528">
    <property type="entry name" value="BPD_transp_1"/>
    <property type="match status" value="1"/>
</dbReference>
<dbReference type="PROSITE" id="PS50928">
    <property type="entry name" value="ABC_TM1"/>
    <property type="match status" value="1"/>
</dbReference>
<comment type="subcellular location">
    <subcellularLocation>
        <location evidence="1 7">Cell membrane</location>
        <topology evidence="1 7">Multi-pass membrane protein</topology>
    </subcellularLocation>
</comment>
<dbReference type="PANTHER" id="PTHR43163">
    <property type="entry name" value="DIPEPTIDE TRANSPORT SYSTEM PERMEASE PROTEIN DPPB-RELATED"/>
    <property type="match status" value="1"/>
</dbReference>
<evidence type="ECO:0000256" key="2">
    <source>
        <dbReference type="ARBA" id="ARBA00022448"/>
    </source>
</evidence>
<dbReference type="CDD" id="cd06261">
    <property type="entry name" value="TM_PBP2"/>
    <property type="match status" value="1"/>
</dbReference>
<evidence type="ECO:0000256" key="6">
    <source>
        <dbReference type="ARBA" id="ARBA00023136"/>
    </source>
</evidence>
<evidence type="ECO:0000313" key="10">
    <source>
        <dbReference type="Proteomes" id="UP001223586"/>
    </source>
</evidence>
<dbReference type="Gene3D" id="1.10.3720.10">
    <property type="entry name" value="MetI-like"/>
    <property type="match status" value="1"/>
</dbReference>
<feature type="transmembrane region" description="Helical" evidence="7">
    <location>
        <begin position="85"/>
        <end position="105"/>
    </location>
</feature>
<dbReference type="Proteomes" id="UP001223586">
    <property type="component" value="Unassembled WGS sequence"/>
</dbReference>
<keyword evidence="5 7" id="KW-1133">Transmembrane helix</keyword>
<evidence type="ECO:0000313" key="9">
    <source>
        <dbReference type="EMBL" id="MDQ0174889.1"/>
    </source>
</evidence>
<evidence type="ECO:0000256" key="3">
    <source>
        <dbReference type="ARBA" id="ARBA00022475"/>
    </source>
</evidence>
<feature type="domain" description="ABC transmembrane type-1" evidence="8">
    <location>
        <begin position="81"/>
        <end position="290"/>
    </location>
</feature>
<protein>
    <submittedName>
        <fullName evidence="9">Peptide/nickel transport system permease protein</fullName>
    </submittedName>
</protein>
<dbReference type="InterPro" id="IPR000515">
    <property type="entry name" value="MetI-like"/>
</dbReference>
<keyword evidence="10" id="KW-1185">Reference proteome</keyword>
<dbReference type="InterPro" id="IPR035906">
    <property type="entry name" value="MetI-like_sf"/>
</dbReference>
<sequence>MVSMISFTIINAAPGDPALALFGNDAQKLTNVERERINQTFGVDQPAAIRYLKWAGQMLKGDMGTSYREGRKVFDILVERLPNTLLLFSCSIVLITLFSILLGIIGGHRENSLWGKVLSITSIVFSSIPVFWLGILCIMFFSVYLHLLPSSGTESLQGGGWLDKLLHLILPVFVMTVVHVGIYGRFIQEQMKEESRKYYVQLARANGMKETYLVRGMLKNALLPYIQYLGMTIPSFFGGSIVIESLFSWAGLGQLSVKAAMTRDYPLLMGCTMMTGTVVIVCILLTDLLSFVLNPMLRRDFLK</sequence>
<feature type="transmembrane region" description="Helical" evidence="7">
    <location>
        <begin position="165"/>
        <end position="187"/>
    </location>
</feature>
<proteinExistence type="inferred from homology"/>
<accession>A0ABT9WP54</accession>
<dbReference type="SUPFAM" id="SSF161098">
    <property type="entry name" value="MetI-like"/>
    <property type="match status" value="1"/>
</dbReference>
<evidence type="ECO:0000256" key="1">
    <source>
        <dbReference type="ARBA" id="ARBA00004651"/>
    </source>
</evidence>
<evidence type="ECO:0000256" key="4">
    <source>
        <dbReference type="ARBA" id="ARBA00022692"/>
    </source>
</evidence>
<dbReference type="PANTHER" id="PTHR43163:SF3">
    <property type="entry name" value="PEPTIDE ABC TRANSPORTER PERMEASE PROTEIN"/>
    <property type="match status" value="1"/>
</dbReference>
<keyword evidence="6 7" id="KW-0472">Membrane</keyword>
<keyword evidence="3" id="KW-1003">Cell membrane</keyword>
<comment type="caution">
    <text evidence="9">The sequence shown here is derived from an EMBL/GenBank/DDBJ whole genome shotgun (WGS) entry which is preliminary data.</text>
</comment>
<dbReference type="Pfam" id="PF19300">
    <property type="entry name" value="BPD_transp_1_N"/>
    <property type="match status" value="1"/>
</dbReference>
<gene>
    <name evidence="9" type="ORF">J2S08_000723</name>
</gene>
<evidence type="ECO:0000256" key="7">
    <source>
        <dbReference type="RuleBase" id="RU363032"/>
    </source>
</evidence>
<evidence type="ECO:0000256" key="5">
    <source>
        <dbReference type="ARBA" id="ARBA00022989"/>
    </source>
</evidence>
<feature type="transmembrane region" description="Helical" evidence="7">
    <location>
        <begin position="267"/>
        <end position="293"/>
    </location>
</feature>
<organism evidence="9 10">
    <name type="scientific">Bacillus chungangensis</name>
    <dbReference type="NCBI Taxonomy" id="587633"/>
    <lineage>
        <taxon>Bacteria</taxon>
        <taxon>Bacillati</taxon>
        <taxon>Bacillota</taxon>
        <taxon>Bacilli</taxon>
        <taxon>Bacillales</taxon>
        <taxon>Bacillaceae</taxon>
        <taxon>Bacillus</taxon>
    </lineage>
</organism>
<dbReference type="EMBL" id="JAUSTT010000003">
    <property type="protein sequence ID" value="MDQ0174889.1"/>
    <property type="molecule type" value="Genomic_DNA"/>
</dbReference>
<keyword evidence="4 7" id="KW-0812">Transmembrane</keyword>
<dbReference type="InterPro" id="IPR045621">
    <property type="entry name" value="BPD_transp_1_N"/>
</dbReference>